<evidence type="ECO:0000313" key="2">
    <source>
        <dbReference type="EMBL" id="CAJ1403798.1"/>
    </source>
</evidence>
<accession>A0AA36JF15</accession>
<feature type="transmembrane region" description="Helical" evidence="1">
    <location>
        <begin position="253"/>
        <end position="279"/>
    </location>
</feature>
<sequence>MRWWRRRMWRFSEISGMWNRKPVPFREIHRNLPTTCRSKARFILEKAHGLFLLSLVPAGLWDVTFSILLLLLNLGMQAAFTIIISTDDFKGIPFWRQINYAKRWRVSVAHNHQYLDLSGRSLVSRVCAVDGALILSNTQATLVEQINSFLGLQEDQFEASFFQPGSLLCMLCISKGLVSFWSTPLSFGMLGLEAVWQIPRSNHSIFRKNTLRRICKVRFIIILFTYLARAAIAALLLGAGIRWLARTTSITDLMLNCVALSAILDVDEFLFASFTPVSIQVAVQNLKPVKMQYGRQRSQIESFGLLILLISTLLIPYFLLLQPLAESMITVKKELCSFGNQTFVVGHNSETQQNLGLVTKSVFDDSNLSLTELAVDSHKFNTGFEEPYILFFAANARAFDQYLNWDMAAEVSEWGFCIETAMQSGGSLYGDPLIQPVVGTMLRMAGASLGRLDLDDRACADLKLDCSLPDARLLRMVCGATCGCNDPYASAWHKVPSQGCIPACLQHATDQLAASTCEDQIVAEEWELFWNTYPDAISAFYNIDASQSSLYPSAVNFSNVMKITGCSALTNPSFQFEIVSRTRWCEGNPKLFRPLAGQCPVSCGCVGASPLPVYCPSSCEAAVTSA</sequence>
<feature type="transmembrane region" description="Helical" evidence="1">
    <location>
        <begin position="219"/>
        <end position="241"/>
    </location>
</feature>
<proteinExistence type="predicted"/>
<evidence type="ECO:0000256" key="1">
    <source>
        <dbReference type="SAM" id="Phobius"/>
    </source>
</evidence>
<feature type="transmembrane region" description="Helical" evidence="1">
    <location>
        <begin position="300"/>
        <end position="320"/>
    </location>
</feature>
<evidence type="ECO:0000313" key="3">
    <source>
        <dbReference type="Proteomes" id="UP001178507"/>
    </source>
</evidence>
<keyword evidence="3" id="KW-1185">Reference proteome</keyword>
<feature type="transmembrane region" description="Helical" evidence="1">
    <location>
        <begin position="49"/>
        <end position="72"/>
    </location>
</feature>
<dbReference type="Proteomes" id="UP001178507">
    <property type="component" value="Unassembled WGS sequence"/>
</dbReference>
<gene>
    <name evidence="2" type="ORF">EVOR1521_LOCUS26384</name>
</gene>
<keyword evidence="1" id="KW-1133">Transmembrane helix</keyword>
<feature type="transmembrane region" description="Helical" evidence="1">
    <location>
        <begin position="178"/>
        <end position="198"/>
    </location>
</feature>
<keyword evidence="1" id="KW-0812">Transmembrane</keyword>
<dbReference type="EMBL" id="CAUJNA010003510">
    <property type="protein sequence ID" value="CAJ1403798.1"/>
    <property type="molecule type" value="Genomic_DNA"/>
</dbReference>
<protein>
    <submittedName>
        <fullName evidence="2">Uncharacterized protein</fullName>
    </submittedName>
</protein>
<dbReference type="AlphaFoldDB" id="A0AA36JF15"/>
<comment type="caution">
    <text evidence="2">The sequence shown here is derived from an EMBL/GenBank/DDBJ whole genome shotgun (WGS) entry which is preliminary data.</text>
</comment>
<name>A0AA36JF15_9DINO</name>
<reference evidence="2" key="1">
    <citation type="submission" date="2023-08" db="EMBL/GenBank/DDBJ databases">
        <authorList>
            <person name="Chen Y."/>
            <person name="Shah S."/>
            <person name="Dougan E. K."/>
            <person name="Thang M."/>
            <person name="Chan C."/>
        </authorList>
    </citation>
    <scope>NUCLEOTIDE SEQUENCE</scope>
</reference>
<keyword evidence="1" id="KW-0472">Membrane</keyword>
<organism evidence="2 3">
    <name type="scientific">Effrenium voratum</name>
    <dbReference type="NCBI Taxonomy" id="2562239"/>
    <lineage>
        <taxon>Eukaryota</taxon>
        <taxon>Sar</taxon>
        <taxon>Alveolata</taxon>
        <taxon>Dinophyceae</taxon>
        <taxon>Suessiales</taxon>
        <taxon>Symbiodiniaceae</taxon>
        <taxon>Effrenium</taxon>
    </lineage>
</organism>